<sequence length="145" mass="15536">MVVNINKLDAFLLAVLAALIWGIVPVLEKIGMAKISPFTALFYRCVGVFIGAFLLLIFIIRPEDIKAADTKAIALLILSGFLASVVATIAFYHALKAGDISKVVPIGAAYPLVSFILGIAILHEQFTLIKVAGVVLITCGIWLLK</sequence>
<dbReference type="GO" id="GO:0016020">
    <property type="term" value="C:membrane"/>
    <property type="evidence" value="ECO:0007669"/>
    <property type="project" value="InterPro"/>
</dbReference>
<dbReference type="Proteomes" id="UP000033428">
    <property type="component" value="Unassembled WGS sequence"/>
</dbReference>
<dbReference type="EMBL" id="JYNY01000032">
    <property type="protein sequence ID" value="KJJ85985.1"/>
    <property type="molecule type" value="Genomic_DNA"/>
</dbReference>
<accession>A0A0F0CX07</accession>
<dbReference type="SUPFAM" id="SSF103481">
    <property type="entry name" value="Multidrug resistance efflux transporter EmrE"/>
    <property type="match status" value="1"/>
</dbReference>
<dbReference type="AlphaFoldDB" id="A0A0F0CX07"/>
<comment type="caution">
    <text evidence="3">The sequence shown here is derived from an EMBL/GenBank/DDBJ whole genome shotgun (WGS) entry which is preliminary data.</text>
</comment>
<proteinExistence type="predicted"/>
<keyword evidence="1" id="KW-1133">Transmembrane helix</keyword>
<dbReference type="InterPro" id="IPR000620">
    <property type="entry name" value="EamA_dom"/>
</dbReference>
<organism evidence="3 4">
    <name type="scientific">Candidatus Omnitrophus magneticus</name>
    <dbReference type="NCBI Taxonomy" id="1609969"/>
    <lineage>
        <taxon>Bacteria</taxon>
        <taxon>Pseudomonadati</taxon>
        <taxon>Candidatus Omnitrophota</taxon>
        <taxon>Candidatus Omnitrophus</taxon>
    </lineage>
</organism>
<dbReference type="Gene3D" id="1.10.3730.20">
    <property type="match status" value="1"/>
</dbReference>
<feature type="transmembrane region" description="Helical" evidence="1">
    <location>
        <begin position="40"/>
        <end position="60"/>
    </location>
</feature>
<dbReference type="PANTHER" id="PTHR22911:SF137">
    <property type="entry name" value="SOLUTE CARRIER FAMILY 35 MEMBER G2-RELATED"/>
    <property type="match status" value="1"/>
</dbReference>
<dbReference type="InterPro" id="IPR037185">
    <property type="entry name" value="EmrE-like"/>
</dbReference>
<feature type="transmembrane region" description="Helical" evidence="1">
    <location>
        <begin position="72"/>
        <end position="91"/>
    </location>
</feature>
<evidence type="ECO:0000313" key="3">
    <source>
        <dbReference type="EMBL" id="KJJ85985.1"/>
    </source>
</evidence>
<evidence type="ECO:0000256" key="1">
    <source>
        <dbReference type="SAM" id="Phobius"/>
    </source>
</evidence>
<protein>
    <submittedName>
        <fullName evidence="3">Membrane protein containing DUF6, transmembrane</fullName>
    </submittedName>
</protein>
<feature type="transmembrane region" description="Helical" evidence="1">
    <location>
        <begin position="128"/>
        <end position="144"/>
    </location>
</feature>
<feature type="transmembrane region" description="Helical" evidence="1">
    <location>
        <begin position="103"/>
        <end position="122"/>
    </location>
</feature>
<feature type="domain" description="EamA" evidence="2">
    <location>
        <begin position="11"/>
        <end position="144"/>
    </location>
</feature>
<keyword evidence="1 3" id="KW-0812">Transmembrane</keyword>
<dbReference type="PANTHER" id="PTHR22911">
    <property type="entry name" value="ACYL-MALONYL CONDENSING ENZYME-RELATED"/>
    <property type="match status" value="1"/>
</dbReference>
<keyword evidence="4" id="KW-1185">Reference proteome</keyword>
<feature type="transmembrane region" description="Helical" evidence="1">
    <location>
        <begin position="12"/>
        <end position="28"/>
    </location>
</feature>
<keyword evidence="1" id="KW-0472">Membrane</keyword>
<name>A0A0F0CX07_9BACT</name>
<evidence type="ECO:0000313" key="4">
    <source>
        <dbReference type="Proteomes" id="UP000033428"/>
    </source>
</evidence>
<reference evidence="3 4" key="1">
    <citation type="submission" date="2015-02" db="EMBL/GenBank/DDBJ databases">
        <title>Single-cell genomics of uncultivated deep-branching MTB reveals a conserved set of magnetosome genes.</title>
        <authorList>
            <person name="Kolinko S."/>
            <person name="Richter M."/>
            <person name="Glockner F.O."/>
            <person name="Brachmann A."/>
            <person name="Schuler D."/>
        </authorList>
    </citation>
    <scope>NUCLEOTIDE SEQUENCE [LARGE SCALE GENOMIC DNA]</scope>
    <source>
        <strain evidence="3">SKK-01</strain>
    </source>
</reference>
<evidence type="ECO:0000259" key="2">
    <source>
        <dbReference type="Pfam" id="PF00892"/>
    </source>
</evidence>
<dbReference type="Pfam" id="PF00892">
    <property type="entry name" value="EamA"/>
    <property type="match status" value="1"/>
</dbReference>
<gene>
    <name evidence="3" type="ORF">OMAG_000169</name>
</gene>